<dbReference type="CDD" id="cd16926">
    <property type="entry name" value="HATPase_MutL-MLH-PMS-like"/>
    <property type="match status" value="1"/>
</dbReference>
<dbReference type="GO" id="GO:0030983">
    <property type="term" value="F:mismatched DNA binding"/>
    <property type="evidence" value="ECO:0007669"/>
    <property type="project" value="InterPro"/>
</dbReference>
<dbReference type="InterPro" id="IPR013507">
    <property type="entry name" value="DNA_mismatch_S5_2-like"/>
</dbReference>
<reference evidence="8" key="1">
    <citation type="submission" date="2022-11" db="UniProtKB">
        <authorList>
            <consortium name="WormBaseParasite"/>
        </authorList>
    </citation>
    <scope>IDENTIFICATION</scope>
</reference>
<dbReference type="SMART" id="SM01340">
    <property type="entry name" value="DNA_mis_repair"/>
    <property type="match status" value="1"/>
</dbReference>
<dbReference type="InterPro" id="IPR036890">
    <property type="entry name" value="HATPase_C_sf"/>
</dbReference>
<protein>
    <submittedName>
        <fullName evidence="8">DNA mismatch repair protein S5 domain-containing protein</fullName>
    </submittedName>
</protein>
<keyword evidence="7" id="KW-1185">Reference proteome</keyword>
<evidence type="ECO:0000256" key="5">
    <source>
        <dbReference type="ARBA" id="ARBA00023242"/>
    </source>
</evidence>
<dbReference type="FunFam" id="3.30.565.10:FF:000079">
    <property type="entry name" value="DNA mismatch repair protein MLH"/>
    <property type="match status" value="1"/>
</dbReference>
<dbReference type="WBParaSite" id="ACRNAN_scaffold3432.g7761.t1">
    <property type="protein sequence ID" value="ACRNAN_scaffold3432.g7761.t1"/>
    <property type="gene ID" value="ACRNAN_scaffold3432.g7761"/>
</dbReference>
<accession>A0A914DS48</accession>
<name>A0A914DS48_9BILA</name>
<dbReference type="GO" id="GO:0016887">
    <property type="term" value="F:ATP hydrolysis activity"/>
    <property type="evidence" value="ECO:0007669"/>
    <property type="project" value="InterPro"/>
</dbReference>
<proteinExistence type="inferred from homology"/>
<dbReference type="Gene3D" id="3.30.230.10">
    <property type="match status" value="1"/>
</dbReference>
<dbReference type="InterPro" id="IPR002099">
    <property type="entry name" value="MutL/Mlh/PMS"/>
</dbReference>
<dbReference type="InterPro" id="IPR038973">
    <property type="entry name" value="MutL/Mlh/Pms-like"/>
</dbReference>
<organism evidence="7 8">
    <name type="scientific">Acrobeloides nanus</name>
    <dbReference type="NCBI Taxonomy" id="290746"/>
    <lineage>
        <taxon>Eukaryota</taxon>
        <taxon>Metazoa</taxon>
        <taxon>Ecdysozoa</taxon>
        <taxon>Nematoda</taxon>
        <taxon>Chromadorea</taxon>
        <taxon>Rhabditida</taxon>
        <taxon>Tylenchina</taxon>
        <taxon>Cephalobomorpha</taxon>
        <taxon>Cephaloboidea</taxon>
        <taxon>Cephalobidae</taxon>
        <taxon>Acrobeloides</taxon>
    </lineage>
</organism>
<evidence type="ECO:0000256" key="4">
    <source>
        <dbReference type="ARBA" id="ARBA00023204"/>
    </source>
</evidence>
<dbReference type="GO" id="GO:0006298">
    <property type="term" value="P:mismatch repair"/>
    <property type="evidence" value="ECO:0007669"/>
    <property type="project" value="InterPro"/>
</dbReference>
<keyword evidence="3" id="KW-0227">DNA damage</keyword>
<keyword evidence="4" id="KW-0234">DNA repair</keyword>
<dbReference type="Pfam" id="PF01119">
    <property type="entry name" value="DNA_mis_repair"/>
    <property type="match status" value="1"/>
</dbReference>
<comment type="similarity">
    <text evidence="2">Belongs to the DNA mismatch repair MutL/HexB family.</text>
</comment>
<dbReference type="Proteomes" id="UP000887540">
    <property type="component" value="Unplaced"/>
</dbReference>
<dbReference type="NCBIfam" id="TIGR00585">
    <property type="entry name" value="mutl"/>
    <property type="match status" value="1"/>
</dbReference>
<evidence type="ECO:0000256" key="1">
    <source>
        <dbReference type="ARBA" id="ARBA00004123"/>
    </source>
</evidence>
<dbReference type="Gene3D" id="3.30.565.10">
    <property type="entry name" value="Histidine kinase-like ATPase, C-terminal domain"/>
    <property type="match status" value="1"/>
</dbReference>
<dbReference type="InterPro" id="IPR014762">
    <property type="entry name" value="DNA_mismatch_repair_CS"/>
</dbReference>
<comment type="subcellular location">
    <subcellularLocation>
        <location evidence="1">Nucleus</location>
    </subcellularLocation>
</comment>
<keyword evidence="5" id="KW-0539">Nucleus</keyword>
<dbReference type="SUPFAM" id="SSF55874">
    <property type="entry name" value="ATPase domain of HSP90 chaperone/DNA topoisomerase II/histidine kinase"/>
    <property type="match status" value="1"/>
</dbReference>
<evidence type="ECO:0000313" key="7">
    <source>
        <dbReference type="Proteomes" id="UP000887540"/>
    </source>
</evidence>
<evidence type="ECO:0000256" key="2">
    <source>
        <dbReference type="ARBA" id="ARBA00006082"/>
    </source>
</evidence>
<dbReference type="GO" id="GO:0140664">
    <property type="term" value="F:ATP-dependent DNA damage sensor activity"/>
    <property type="evidence" value="ECO:0007669"/>
    <property type="project" value="InterPro"/>
</dbReference>
<dbReference type="SUPFAM" id="SSF54211">
    <property type="entry name" value="Ribosomal protein S5 domain 2-like"/>
    <property type="match status" value="1"/>
</dbReference>
<dbReference type="GO" id="GO:0005524">
    <property type="term" value="F:ATP binding"/>
    <property type="evidence" value="ECO:0007669"/>
    <property type="project" value="InterPro"/>
</dbReference>
<dbReference type="PROSITE" id="PS00058">
    <property type="entry name" value="DNA_MISMATCH_REPAIR_1"/>
    <property type="match status" value="1"/>
</dbReference>
<evidence type="ECO:0000259" key="6">
    <source>
        <dbReference type="SMART" id="SM01340"/>
    </source>
</evidence>
<dbReference type="AlphaFoldDB" id="A0A914DS48"/>
<dbReference type="GO" id="GO:0032389">
    <property type="term" value="C:MutLalpha complex"/>
    <property type="evidence" value="ECO:0007669"/>
    <property type="project" value="TreeGrafter"/>
</dbReference>
<evidence type="ECO:0000313" key="8">
    <source>
        <dbReference type="WBParaSite" id="ACRNAN_scaffold3432.g7761.t1"/>
    </source>
</evidence>
<feature type="domain" description="DNA mismatch repair protein S5" evidence="6">
    <location>
        <begin position="216"/>
        <end position="343"/>
    </location>
</feature>
<dbReference type="InterPro" id="IPR014721">
    <property type="entry name" value="Ribsml_uS5_D2-typ_fold_subgr"/>
</dbReference>
<evidence type="ECO:0000256" key="3">
    <source>
        <dbReference type="ARBA" id="ARBA00022763"/>
    </source>
</evidence>
<dbReference type="PANTHER" id="PTHR10073:SF12">
    <property type="entry name" value="DNA MISMATCH REPAIR PROTEIN MLH1"/>
    <property type="match status" value="1"/>
</dbReference>
<dbReference type="InterPro" id="IPR032189">
    <property type="entry name" value="Mlh1_C"/>
</dbReference>
<dbReference type="PANTHER" id="PTHR10073">
    <property type="entry name" value="DNA MISMATCH REPAIR PROTEIN MLH, PMS, MUTL"/>
    <property type="match status" value="1"/>
</dbReference>
<dbReference type="Pfam" id="PF13589">
    <property type="entry name" value="HATPase_c_3"/>
    <property type="match status" value="1"/>
</dbReference>
<dbReference type="InterPro" id="IPR020568">
    <property type="entry name" value="Ribosomal_Su5_D2-typ_SF"/>
</dbReference>
<dbReference type="Pfam" id="PF16413">
    <property type="entry name" value="Mlh1_C"/>
    <property type="match status" value="1"/>
</dbReference>
<sequence length="701" mass="79179">MVRENIIQLPEDVVNKIAAGEVIVRPMNAVKELIENSLDAGATEITVSVKNGGLDLIQIQDNGHGIELGDLPIACQRFTTSKLKTIEDLKQMHTFGFRGEALASISCVANVTIVTKTADDKCAYRAKFYEGKMIDKPVPSAGLSGTTITVENLFFNCTSRRSSFRYPKEEAQKIADILVKYAIQYPSVSFAFRRLDGGRNTNDFRSPGKGDQHETIRSLLGTKTSSGFLNFEFTDNRLKFSSNGCMAAPVAAFSSTSLKANQDKHKNFFFFINGRNVEFPRLKQTLEMVLASNDLHSSFTIVSLQIDPARVDVNVHPTKSIVHFLEEEAIMERIEQEFLKLLSGVRTCGAVDIDSSTSLPLPLASQQIEFTQKKKMVPVTVSENLPDKIRQGRNMFQEQLSAKISTNGNGSPLQRPDKIVRLDASERKIDEFFNTSNLNDSIMSNVELVSINSPVMDRCNTTQVDSKMQEIFRNHCFVGFYDLEYALFQCETRCYIFRIVDVLRELFYQLIIFSFGNIGSYKLMSNFDESIVNESPGIPLAELLTLYLSTIAGERMEKEKYINESIMLLLENREMLWDYFGIQIEDHPEWGPLIVSMPCLIEKYVPMAESLPGFIYALSQVDFSEEKSCFKGVAKSISELLLPNLLFAEHLLDAEKSQLKNALTHYVFPCLKKKFLPPKKLNESMDIVMSMEDAFKKFKRC</sequence>